<keyword evidence="1" id="KW-1133">Transmembrane helix</keyword>
<organism evidence="2 3">
    <name type="scientific">Cereal chlorotic mottle virus</name>
    <dbReference type="NCBI Taxonomy" id="2964312"/>
    <lineage>
        <taxon>Viruses</taxon>
        <taxon>Riboviria</taxon>
        <taxon>Orthornavirae</taxon>
        <taxon>Negarnaviricota</taxon>
        <taxon>Haploviricotina</taxon>
        <taxon>Monjiviricetes</taxon>
        <taxon>Mononegavirales</taxon>
        <taxon>Rhabdoviridae</taxon>
        <taxon>Betarhabdovirinae</taxon>
        <taxon>Gammanucleorhabdovirus</taxon>
        <taxon>Gammanucleorhabdovirus cerealis</taxon>
    </lineage>
</organism>
<protein>
    <submittedName>
        <fullName evidence="2">G</fullName>
    </submittedName>
</protein>
<sequence>MRNPFILIIAFITLRLHISHADMTVSPIRPMYECDPIDYSIMLSDWYLTCKKSCSPTAGWARSVIDIYVDSFATEILNVYAATVYRTTTESHTDLLDNCRYSSYVSPLIIHDEDVQNYKEILFNQIKINPHNNTLIIEDPQIPECSYFRDNYVSYDTIISQKYKGQIIGGTSPNNYILSIPALGVTAQYKEGAARLGSQILYWNISGSVNTQCTIKKKYSETCKSDDKLMKWWCPSFGGSISLNESAVSTCAGTLLPVNHGVYVELSETSSVDSRTSIITGLISSVIPGPEQQSLILINKAIADFSNSICESVCDLTDQSASVRDNTTSVIETPIGPWLAWRDAISSNNHIYYMTACRRVSDWTLSFPLNPCPKSVGMTIHDNGTGLALWDPAQNYFIIGQKCNQFIPADWYTDIKHNKSITIHFWGKKLLINPPYSWQSNWEDSELHIHRSSKWTPYVDGSDIKSNDDMLNLLDSTHDHIRHIARIVQADTSRNLTIVSKFINGLKDIGYTISNIGAVIHEYTMHIFMFIFKVIGFIVALFLLFKISWYLIQKAYRRNSHHNPNNMEADIPSSSIRTRDSIDQLIRRRGMMLSEL</sequence>
<feature type="transmembrane region" description="Helical" evidence="1">
    <location>
        <begin position="527"/>
        <end position="552"/>
    </location>
</feature>
<keyword evidence="3" id="KW-1185">Reference proteome</keyword>
<name>A0A976X8Y8_9RHAB</name>
<dbReference type="EMBL" id="MW731536">
    <property type="protein sequence ID" value="UTQ11540.1"/>
    <property type="molecule type" value="Genomic_RNA"/>
</dbReference>
<keyword evidence="1" id="KW-0472">Membrane</keyword>
<keyword evidence="1" id="KW-0812">Transmembrane</keyword>
<reference evidence="2" key="1">
    <citation type="submission" date="2021-03" db="EMBL/GenBank/DDBJ databases">
        <title>Complete genome sequence of Cereal Chlorotic mottle virus from Morocco.</title>
        <authorList>
            <person name="Alvarez-Quinto R.A."/>
            <person name="Mollov D."/>
            <person name="Lockhart B.E."/>
        </authorList>
    </citation>
    <scope>NUCLEOTIDE SEQUENCE</scope>
    <source>
        <strain evidence="2">M</strain>
    </source>
</reference>
<evidence type="ECO:0000256" key="1">
    <source>
        <dbReference type="SAM" id="Phobius"/>
    </source>
</evidence>
<accession>A0A976X8Y8</accession>
<dbReference type="Proteomes" id="UP001255773">
    <property type="component" value="Segment"/>
</dbReference>
<proteinExistence type="predicted"/>
<evidence type="ECO:0000313" key="2">
    <source>
        <dbReference type="EMBL" id="UTQ11540.1"/>
    </source>
</evidence>
<evidence type="ECO:0000313" key="3">
    <source>
        <dbReference type="Proteomes" id="UP001255773"/>
    </source>
</evidence>